<name>X6PCW7_RETFI</name>
<comment type="caution">
    <text evidence="3">The sequence shown here is derived from an EMBL/GenBank/DDBJ whole genome shotgun (WGS) entry which is preliminary data.</text>
</comment>
<proteinExistence type="predicted"/>
<keyword evidence="2" id="KW-0472">Membrane</keyword>
<accession>X6PCW7</accession>
<dbReference type="EMBL" id="ASPP01001544">
    <property type="protein sequence ID" value="ETO35517.1"/>
    <property type="molecule type" value="Genomic_DNA"/>
</dbReference>
<evidence type="ECO:0000313" key="4">
    <source>
        <dbReference type="Proteomes" id="UP000023152"/>
    </source>
</evidence>
<dbReference type="AlphaFoldDB" id="X6PCW7"/>
<evidence type="ECO:0000313" key="3">
    <source>
        <dbReference type="EMBL" id="ETO35517.1"/>
    </source>
</evidence>
<feature type="region of interest" description="Disordered" evidence="1">
    <location>
        <begin position="487"/>
        <end position="506"/>
    </location>
</feature>
<feature type="region of interest" description="Disordered" evidence="1">
    <location>
        <begin position="191"/>
        <end position="219"/>
    </location>
</feature>
<organism evidence="3 4">
    <name type="scientific">Reticulomyxa filosa</name>
    <dbReference type="NCBI Taxonomy" id="46433"/>
    <lineage>
        <taxon>Eukaryota</taxon>
        <taxon>Sar</taxon>
        <taxon>Rhizaria</taxon>
        <taxon>Retaria</taxon>
        <taxon>Foraminifera</taxon>
        <taxon>Monothalamids</taxon>
        <taxon>Reticulomyxidae</taxon>
        <taxon>Reticulomyxa</taxon>
    </lineage>
</organism>
<keyword evidence="2" id="KW-0812">Transmembrane</keyword>
<keyword evidence="4" id="KW-1185">Reference proteome</keyword>
<protein>
    <submittedName>
        <fullName evidence="3">Uncharacterized protein</fullName>
    </submittedName>
</protein>
<dbReference type="Proteomes" id="UP000023152">
    <property type="component" value="Unassembled WGS sequence"/>
</dbReference>
<keyword evidence="2" id="KW-1133">Transmembrane helix</keyword>
<gene>
    <name evidence="3" type="ORF">RFI_01546</name>
</gene>
<evidence type="ECO:0000256" key="1">
    <source>
        <dbReference type="SAM" id="MobiDB-lite"/>
    </source>
</evidence>
<reference evidence="3 4" key="1">
    <citation type="journal article" date="2013" name="Curr. Biol.">
        <title>The Genome of the Foraminiferan Reticulomyxa filosa.</title>
        <authorList>
            <person name="Glockner G."/>
            <person name="Hulsmann N."/>
            <person name="Schleicher M."/>
            <person name="Noegel A.A."/>
            <person name="Eichinger L."/>
            <person name="Gallinger C."/>
            <person name="Pawlowski J."/>
            <person name="Sierra R."/>
            <person name="Euteneuer U."/>
            <person name="Pillet L."/>
            <person name="Moustafa A."/>
            <person name="Platzer M."/>
            <person name="Groth M."/>
            <person name="Szafranski K."/>
            <person name="Schliwa M."/>
        </authorList>
    </citation>
    <scope>NUCLEOTIDE SEQUENCE [LARGE SCALE GENOMIC DNA]</scope>
</reference>
<sequence>MKNPLPTSAINHQKKRAKSTAKTKLLIACLNIALPQLLYVYFYCCFFSVLAFQTFKKKKNLYHKLISEQTNSQHPIQECKTEYEESPERKSLRLKVKQVLDGMSTTNGKKEMHAVGKHTPHKCWTSAGGHSNTTYNSKIRQELCHALANGSARAANLQKNYCKYRLSQHHKKQAQQILSYAKLDPVLPTIAHQQSSAKASKEDTESQKTKKKKENEREMQTHLTSILKELLNIAIANQLQILKKTMIPWKTNKKQAVYKNLTKCDNMTPSKKEMHITLPPSTSTQSVMESSKDNMDKIPVLKHKQQLIAEYLGRMQCNNYTQKNEPTQIQDSQKKVASNNVKQKCEKRFPMRMQLLKSVNCQLQIEKYNHQLKTQDIDTKLKDLQNEYYSLLEKISPETSGQHLSQDGQEKVCFFLIIQPNRDNYLNSKCAHLKIENGLHFKLSILHDLVHKLQLQQIFIRWKCLIAMQKLRKKFIDQMESQEQQHSAVLSFRDGKNSSQKKKGSN</sequence>
<evidence type="ECO:0000256" key="2">
    <source>
        <dbReference type="SAM" id="Phobius"/>
    </source>
</evidence>
<feature type="compositionally biased region" description="Basic and acidic residues" evidence="1">
    <location>
        <begin position="199"/>
        <end position="219"/>
    </location>
</feature>
<feature type="transmembrane region" description="Helical" evidence="2">
    <location>
        <begin position="25"/>
        <end position="52"/>
    </location>
</feature>